<evidence type="ECO:0000256" key="1">
    <source>
        <dbReference type="SAM" id="MobiDB-lite"/>
    </source>
</evidence>
<feature type="compositionally biased region" description="Polar residues" evidence="1">
    <location>
        <begin position="29"/>
        <end position="40"/>
    </location>
</feature>
<dbReference type="KEGG" id="psoj:PHYSODRAFT_323447"/>
<dbReference type="EMBL" id="JH159151">
    <property type="protein sequence ID" value="EGZ30004.1"/>
    <property type="molecule type" value="Genomic_DNA"/>
</dbReference>
<organism evidence="2 3">
    <name type="scientific">Phytophthora sojae (strain P6497)</name>
    <name type="common">Soybean stem and root rot agent</name>
    <name type="synonym">Phytophthora megasperma f. sp. glycines</name>
    <dbReference type="NCBI Taxonomy" id="1094619"/>
    <lineage>
        <taxon>Eukaryota</taxon>
        <taxon>Sar</taxon>
        <taxon>Stramenopiles</taxon>
        <taxon>Oomycota</taxon>
        <taxon>Peronosporomycetes</taxon>
        <taxon>Peronosporales</taxon>
        <taxon>Peronosporaceae</taxon>
        <taxon>Phytophthora</taxon>
    </lineage>
</organism>
<sequence length="95" mass="10896">MLKNCHFLVSEALRGRHTESPDEAKTKQVRTPTRETNNSGCVDEEQTQQNNQTATRRAQTAEAKTKQSGPPHGEPRRKTQRPRTQSSDARRRDQR</sequence>
<evidence type="ECO:0000313" key="3">
    <source>
        <dbReference type="Proteomes" id="UP000002640"/>
    </source>
</evidence>
<feature type="compositionally biased region" description="Low complexity" evidence="1">
    <location>
        <begin position="47"/>
        <end position="62"/>
    </location>
</feature>
<protein>
    <submittedName>
        <fullName evidence="2">Uncharacterized protein</fullName>
    </submittedName>
</protein>
<accession>G4YL89</accession>
<name>G4YL89_PHYSP</name>
<dbReference type="AlphaFoldDB" id="G4YL89"/>
<evidence type="ECO:0000313" key="2">
    <source>
        <dbReference type="EMBL" id="EGZ30004.1"/>
    </source>
</evidence>
<dbReference type="InParanoid" id="G4YL89"/>
<gene>
    <name evidence="2" type="ORF">PHYSODRAFT_323447</name>
</gene>
<dbReference type="RefSeq" id="XP_009517279.1">
    <property type="nucleotide sequence ID" value="XM_009518984.1"/>
</dbReference>
<feature type="compositionally biased region" description="Basic and acidic residues" evidence="1">
    <location>
        <begin position="13"/>
        <end position="26"/>
    </location>
</feature>
<dbReference type="GeneID" id="20644958"/>
<dbReference type="Proteomes" id="UP000002640">
    <property type="component" value="Unassembled WGS sequence"/>
</dbReference>
<feature type="region of interest" description="Disordered" evidence="1">
    <location>
        <begin position="1"/>
        <end position="95"/>
    </location>
</feature>
<keyword evidence="3" id="KW-1185">Reference proteome</keyword>
<reference evidence="2 3" key="1">
    <citation type="journal article" date="2006" name="Science">
        <title>Phytophthora genome sequences uncover evolutionary origins and mechanisms of pathogenesis.</title>
        <authorList>
            <person name="Tyler B.M."/>
            <person name="Tripathy S."/>
            <person name="Zhang X."/>
            <person name="Dehal P."/>
            <person name="Jiang R.H."/>
            <person name="Aerts A."/>
            <person name="Arredondo F.D."/>
            <person name="Baxter L."/>
            <person name="Bensasson D."/>
            <person name="Beynon J.L."/>
            <person name="Chapman J."/>
            <person name="Damasceno C.M."/>
            <person name="Dorrance A.E."/>
            <person name="Dou D."/>
            <person name="Dickerman A.W."/>
            <person name="Dubchak I.L."/>
            <person name="Garbelotto M."/>
            <person name="Gijzen M."/>
            <person name="Gordon S.G."/>
            <person name="Govers F."/>
            <person name="Grunwald N.J."/>
            <person name="Huang W."/>
            <person name="Ivors K.L."/>
            <person name="Jones R.W."/>
            <person name="Kamoun S."/>
            <person name="Krampis K."/>
            <person name="Lamour K.H."/>
            <person name="Lee M.K."/>
            <person name="McDonald W.H."/>
            <person name="Medina M."/>
            <person name="Meijer H.J."/>
            <person name="Nordberg E.K."/>
            <person name="Maclean D.J."/>
            <person name="Ospina-Giraldo M.D."/>
            <person name="Morris P.F."/>
            <person name="Phuntumart V."/>
            <person name="Putnam N.H."/>
            <person name="Rash S."/>
            <person name="Rose J.K."/>
            <person name="Sakihama Y."/>
            <person name="Salamov A.A."/>
            <person name="Savidor A."/>
            <person name="Scheuring C.F."/>
            <person name="Smith B.M."/>
            <person name="Sobral B.W."/>
            <person name="Terry A."/>
            <person name="Torto-Alalibo T.A."/>
            <person name="Win J."/>
            <person name="Xu Z."/>
            <person name="Zhang H."/>
            <person name="Grigoriev I.V."/>
            <person name="Rokhsar D.S."/>
            <person name="Boore J.L."/>
        </authorList>
    </citation>
    <scope>NUCLEOTIDE SEQUENCE [LARGE SCALE GENOMIC DNA]</scope>
    <source>
        <strain evidence="2 3">P6497</strain>
    </source>
</reference>
<proteinExistence type="predicted"/>